<dbReference type="InterPro" id="IPR006530">
    <property type="entry name" value="YD"/>
</dbReference>
<dbReference type="PANTHER" id="PTHR32305:SF15">
    <property type="entry name" value="PROTEIN RHSA-RELATED"/>
    <property type="match status" value="1"/>
</dbReference>
<evidence type="ECO:0000313" key="7">
    <source>
        <dbReference type="EMBL" id="MBB5352681.1"/>
    </source>
</evidence>
<dbReference type="Gene3D" id="4.10.1080.10">
    <property type="entry name" value="TSP type-3 repeat"/>
    <property type="match status" value="1"/>
</dbReference>
<dbReference type="Pfam" id="PF05593">
    <property type="entry name" value="RHS_repeat"/>
    <property type="match status" value="3"/>
</dbReference>
<dbReference type="InterPro" id="IPR059100">
    <property type="entry name" value="TSP3_bac"/>
</dbReference>
<feature type="region of interest" description="Disordered" evidence="5">
    <location>
        <begin position="1128"/>
        <end position="1147"/>
    </location>
</feature>
<evidence type="ECO:0000256" key="3">
    <source>
        <dbReference type="ARBA" id="ARBA00022729"/>
    </source>
</evidence>
<keyword evidence="2" id="KW-0964">Secreted</keyword>
<dbReference type="InterPro" id="IPR028974">
    <property type="entry name" value="TSP_type-3_rpt"/>
</dbReference>
<feature type="compositionally biased region" description="Low complexity" evidence="5">
    <location>
        <begin position="1134"/>
        <end position="1147"/>
    </location>
</feature>
<dbReference type="Gene3D" id="2.180.10.10">
    <property type="entry name" value="RHS repeat-associated core"/>
    <property type="match status" value="3"/>
</dbReference>
<dbReference type="EMBL" id="JACHFD010000014">
    <property type="protein sequence ID" value="MBB5352681.1"/>
    <property type="molecule type" value="Genomic_DNA"/>
</dbReference>
<keyword evidence="4" id="KW-0106">Calcium</keyword>
<evidence type="ECO:0000256" key="2">
    <source>
        <dbReference type="ARBA" id="ARBA00022525"/>
    </source>
</evidence>
<feature type="region of interest" description="Disordered" evidence="5">
    <location>
        <begin position="3297"/>
        <end position="3352"/>
    </location>
</feature>
<comment type="caution">
    <text evidence="7">The sequence shown here is derived from an EMBL/GenBank/DDBJ whole genome shotgun (WGS) entry which is preliminary data.</text>
</comment>
<sequence>MFQNLLFRQIAAGFQLLLFACSTLLPGVVHAQTRLGPEWWYRGESPWISSENGDGDGHLISNVGQGKNAAVKALENLEDTVVGQVIHGDLIPSIFDDSPPTAAEVDANYSPLQIGQLKALAKPFYDRLNEIDPLWVRDQLADSQVTSYQASSSLNASWGYVVGGYYPWDPALTQSETRRAPATIGQVKAVFCLDLDLVQSIEDPMRDTDGDGLPDWWELAHGLDRTDAQTEWDDFDGDGLSDLDEYAWGTSATVSDTDGDGMSDADEIAMGFNPLNSDENGNGIPDGAEDFDGDGLMNLFELELGSNPAETDSDGDLMPDVWELRWGLDPLDASDAQKDFDGDGVMNYDEYRLGTRPVGAWTGGEFQITSLLQAGEVFRVVDSFTEMDTNGVTSRSFLLSTVLNGVQNLKLVRGLTTPTLYNLNLPGVVDFEAIMGFDPTGAVVISTTAGAKKWSLSSGWTSTLTPSASSYTLPTGSTWDLVALSPTGSHWLWKTLDVSGNGYFAVSDPSGAAVADARAAVEWVASEEQHDEWTMVLDDGRMVGIRTVEVASGEFQGLDQDELVTAEWSGGSSGTWEVEPLLLSGDIAYWGLDSGLITVDLYAGHRRDSFPAFRLSQSFFDESLELVTTGEWRVFSSLSLDFESPSYQFLVKKEEPHLHSGIPSGSLPSESFPILNYVDRLADAGYLANGDTEVRVWSVLPDTTFLTNGFALEADSVSAIAGDVGPSSLVVGGTGAQGDFIRWQEVGSDDLDDDGMPDDWEKLISEQILAGIGTPDSNNPDHQSLILGDLPEGYGISGSGPNIADLAQAGVVDDDLVNHTFLEIEAKNLSTTSGNPIPEFEYQFDNTTESRTEGSHLIYSFLAWLGDAEEQGDSTSVEVPQGAYVNGDSWWSSANSIQDYRSEFYDYHKFPLFDAGMSKVEGEYYEDGGGFTAQKEVPRFRLFNQSPWMRKDALYLAQYTQRYRSNSTGRLDLNHNDPLYQYSILELTLDEGEGLADSWTYGRDLPFENFGLFADYKSIANATREITAEVSVDVQSIPISSPMGPADHRKISLRGKPIGDQQPQSEEESDIESEEAYVDAFDRRLNFDTSLLWAPQGSSELVLSVNLSYNPQALRYEMGPIYKNQPASQGPVLGQTQSTSSTGTAGEGEVIGTSLRGNPNNSLLIGPFGVGFSTNLRPTLNIASDWHTENQTKKDANGQEVVVGVVSSLRYLVKVTDSNGRVHDFESSDMRNFRKSGSLGPSTLANEFRLIWMPYTDAPRSTTSGDCWGHYVLRSRFGTECYFPWYGDDPSTGGSWTYESVEKPTTTFADLAEAAQGGMAYGSRVTDRFGNSIRYRREGDLLYVEHFSSGCLDSEGEWVSGITPTGVIEATYDGSVVTSLKDPRGQVYRLEYGEYTLPGSFGRWTGFAGSTSNPHWKWLRAVHCPDGSVKRFQFEHLKRREGFGDLGAYGGSGLQGGIIGHELSKRLGKQIKATEYGVIPLLTRIEDGSGQYLDVEYERDVTELTGIQYVNLVGRVPHEDFADLPADAQGDALLSQYCGRVVTQAKYDYSPKVAADQLLAGYRRAPQNEEPDPAKMASGFWYKVGIPQAIPVKSVSTADVDGDGGAEVYEFQGTGFDESHLGFLDNVSNGDIYRETTVKSDGYSTVYEFSHMMMLSEKRNESGGSSSGGSSGHVCDSSVGEAPVVFNGTLACGHLAIRKSLGRNPVSSSDFVVEEFDFNPRAGGVVSKAVDASGNTTEYFYEDVREGVAQAIADGWIIEARGASSTTDATAGPIEKYYPDPTRVVTHTGGTTVEKSFTYTSGALRLQESVTDELGRVTAFDFNALGLRTGSKIFANAAEVVSGDPIQETEWKYESAEFPMFLTEEVTKAIPGGGDPSWVEDIVKQYEPDAAGRIWKEKTLLEEDDPMTPGDEGVWITTTNLYDESGNKIAVTDARGNTTDFFYDGMNRLSFVRYPATPTAEAALQAALGGGVASSGPRAEKSYRYDLGGRKVRELDENGNALLWEYNLAGMVQRSAVDMNRNYRIDAEDLITQYVWDRRARLVKKIDPMEGETSMTYDGLNRLVQTVDALGGVSQLDYDLSANSGGDLFQGDGFKPTRVVDPRGYVTETRYDDRYRPIAVRTEYQKNSGDWRTRALGPCSLTISAYDEVGNVLGTLSFRDASGITLPTNNPSISDLEAWDSLDVLYTKTEYDDLNRPVLSVVEPNNTLLKQTTATRYTSTGWTWKTVMFQGSALQRDSHMVYDRAGRVIEERSPNPKTGVSEGPLDACQFDGPGRVLKTYDANGNLLTVTDPLGMTTTQSYDDRNRLVRVEAPAVEDAEWGTVHPPVTSTVYDAVGNTVYAVDPRGTVVKTDYDAAHRPYQTIAAYGLDEQMVTISEFDANGNVVAVTDPNGNVTRNRYDSLNRLVASARNPVTGNPADPWSAAAGDQVIANQYDASGNLIAVADGLAAKEWEETDQKWLFDEMMSAGHVTGFTYDGLGRKTATLWDMGSVVERKEQMFYDGLVQTSAKRPDLRETQFNYDGLMRVASTVFPGHSDENLTYFYQTGISDFGDNAPVVPTTQGPGGLVAVLHGNLNGSDSRDVIQELDYQDRVVSEMSGGATHNHVLDLVGNRRLTRSYDLVGGSTRSLYCEYDALHRMTDCLDLAAHAPPVGWRCSGISPQAGDQITTYAYDSAGNVVEKELPNGQVTTTVFDALNRRLLMEVTIGSTVISRHDYSHPVAGSGLPSGYDRVGNVLRILEDFGASSLKAREIINTYDKLDRLDEERIAESTNYALVAAGTAPVTQLTDYDYDLADNRTVKDVQVGSAPGEWQYEYGSPAAGTNTNQLVNVKKEVANNLYEWIAAYTYDPNGNRVAKYDQPGVGFSPVEEYQYDSLNRLTLVEDHVQSQDFQYRYDHRSRRVERNQIPDGGASEMVRLSFLGGTSVQEYFDGVTQPTVEQIRGSDWGGGVGGILYTYRRATPSSTPAATFVAFNSRGDVISRTDALGGIVWQGQYEAFGTRTAEQGTDLDVHHANTKEEDPTGFLNEGMRYRDLEMGVFLTRDPAGFVDGPNVYTYVRQNPWTMYDPHGLFGFGESNGAWIDAAWNAVANPARDYAYDMGNEWMTMSDRSSDKGNYVTAVAQGTMGNFVNALGAMVDKDAHNAMVERGVAITSSAAEDGHVSVLEGAQMVGVAGGEFFGWNDGVEAATGNSLEDGRELSGMERFQKGTSATAKAAGTAAMLSGPLKPGGTTARGTAATTAKVTESTLHTRGVRPAAGTRTLEGYVQQTAAQAEVGLYTKSPGFDVTAGSTQFKRFGSGSHGGLSPHVHQPLRNMTPRGARGTTGTKTKNGGVTKPSRKDVKQLYDHVENGKYAE</sequence>
<dbReference type="GO" id="GO:0005509">
    <property type="term" value="F:calcium ion binding"/>
    <property type="evidence" value="ECO:0007669"/>
    <property type="project" value="InterPro"/>
</dbReference>
<reference evidence="7 8" key="1">
    <citation type="submission" date="2020-08" db="EMBL/GenBank/DDBJ databases">
        <title>Genomic Encyclopedia of Type Strains, Phase IV (KMG-IV): sequencing the most valuable type-strain genomes for metagenomic binning, comparative biology and taxonomic classification.</title>
        <authorList>
            <person name="Goeker M."/>
        </authorList>
    </citation>
    <scope>NUCLEOTIDE SEQUENCE [LARGE SCALE GENOMIC DNA]</scope>
    <source>
        <strain evidence="7 8">YC6886</strain>
    </source>
</reference>
<dbReference type="PANTHER" id="PTHR32305">
    <property type="match status" value="1"/>
</dbReference>
<feature type="compositionally biased region" description="Low complexity" evidence="5">
    <location>
        <begin position="3316"/>
        <end position="3332"/>
    </location>
</feature>
<evidence type="ECO:0000256" key="4">
    <source>
        <dbReference type="ARBA" id="ARBA00022837"/>
    </source>
</evidence>
<dbReference type="NCBIfam" id="TIGR03696">
    <property type="entry name" value="Rhs_assc_core"/>
    <property type="match status" value="1"/>
</dbReference>
<dbReference type="NCBIfam" id="TIGR01643">
    <property type="entry name" value="YD_repeat_2x"/>
    <property type="match status" value="3"/>
</dbReference>
<feature type="compositionally biased region" description="Acidic residues" evidence="5">
    <location>
        <begin position="1065"/>
        <end position="1074"/>
    </location>
</feature>
<dbReference type="SUPFAM" id="SSF103647">
    <property type="entry name" value="TSP type-3 repeat"/>
    <property type="match status" value="1"/>
</dbReference>
<feature type="region of interest" description="Disordered" evidence="5">
    <location>
        <begin position="1052"/>
        <end position="1074"/>
    </location>
</feature>
<proteinExistence type="predicted"/>
<keyword evidence="3 6" id="KW-0732">Signal</keyword>
<protein>
    <submittedName>
        <fullName evidence="7">RHS repeat-associated protein</fullName>
    </submittedName>
</protein>
<dbReference type="RefSeq" id="WP_184019908.1">
    <property type="nucleotide sequence ID" value="NZ_JACHFD010000014.1"/>
</dbReference>
<accession>A0A840VJ04</accession>
<evidence type="ECO:0000256" key="1">
    <source>
        <dbReference type="ARBA" id="ARBA00004613"/>
    </source>
</evidence>
<feature type="compositionally biased region" description="Basic and acidic residues" evidence="5">
    <location>
        <begin position="3334"/>
        <end position="3352"/>
    </location>
</feature>
<dbReference type="InterPro" id="IPR022385">
    <property type="entry name" value="Rhs_assc_core"/>
</dbReference>
<dbReference type="InterPro" id="IPR031325">
    <property type="entry name" value="RHS_repeat"/>
</dbReference>
<dbReference type="InterPro" id="IPR050708">
    <property type="entry name" value="T6SS_VgrG/RHS"/>
</dbReference>
<keyword evidence="8" id="KW-1185">Reference proteome</keyword>
<feature type="chain" id="PRO_5032741496" evidence="6">
    <location>
        <begin position="32"/>
        <end position="3352"/>
    </location>
</feature>
<feature type="signal peptide" evidence="6">
    <location>
        <begin position="1"/>
        <end position="31"/>
    </location>
</feature>
<dbReference type="Pfam" id="PF18884">
    <property type="entry name" value="TSP3_bac"/>
    <property type="match status" value="2"/>
</dbReference>
<evidence type="ECO:0000256" key="5">
    <source>
        <dbReference type="SAM" id="MobiDB-lite"/>
    </source>
</evidence>
<comment type="subcellular location">
    <subcellularLocation>
        <location evidence="1">Secreted</location>
    </subcellularLocation>
</comment>
<evidence type="ECO:0000313" key="8">
    <source>
        <dbReference type="Proteomes" id="UP000557717"/>
    </source>
</evidence>
<organism evidence="7 8">
    <name type="scientific">Haloferula luteola</name>
    <dbReference type="NCBI Taxonomy" id="595692"/>
    <lineage>
        <taxon>Bacteria</taxon>
        <taxon>Pseudomonadati</taxon>
        <taxon>Verrucomicrobiota</taxon>
        <taxon>Verrucomicrobiia</taxon>
        <taxon>Verrucomicrobiales</taxon>
        <taxon>Verrucomicrobiaceae</taxon>
        <taxon>Haloferula</taxon>
    </lineage>
</organism>
<dbReference type="InterPro" id="IPR018247">
    <property type="entry name" value="EF_Hand_1_Ca_BS"/>
</dbReference>
<evidence type="ECO:0000256" key="6">
    <source>
        <dbReference type="SAM" id="SignalP"/>
    </source>
</evidence>
<name>A0A840VJ04_9BACT</name>
<dbReference type="Proteomes" id="UP000557717">
    <property type="component" value="Unassembled WGS sequence"/>
</dbReference>
<dbReference type="PROSITE" id="PS00018">
    <property type="entry name" value="EF_HAND_1"/>
    <property type="match status" value="1"/>
</dbReference>
<gene>
    <name evidence="7" type="ORF">HNR46_002929</name>
</gene>